<dbReference type="Gene3D" id="3.30.500.10">
    <property type="entry name" value="MHC class I-like antigen recognition-like"/>
    <property type="match status" value="1"/>
</dbReference>
<dbReference type="PANTHER" id="PTHR16675">
    <property type="entry name" value="MHC CLASS I-RELATED"/>
    <property type="match status" value="1"/>
</dbReference>
<feature type="domain" description="MHC class I-like antigen recognition-like" evidence="2">
    <location>
        <begin position="5"/>
        <end position="76"/>
    </location>
</feature>
<dbReference type="InterPro" id="IPR011161">
    <property type="entry name" value="MHC_I-like_Ag-recog"/>
</dbReference>
<evidence type="ECO:0000259" key="2">
    <source>
        <dbReference type="Pfam" id="PF00129"/>
    </source>
</evidence>
<dbReference type="Pfam" id="PF00129">
    <property type="entry name" value="MHC_I"/>
    <property type="match status" value="1"/>
</dbReference>
<organism evidence="3 4">
    <name type="scientific">Staurois parvus</name>
    <dbReference type="NCBI Taxonomy" id="386267"/>
    <lineage>
        <taxon>Eukaryota</taxon>
        <taxon>Metazoa</taxon>
        <taxon>Chordata</taxon>
        <taxon>Craniata</taxon>
        <taxon>Vertebrata</taxon>
        <taxon>Euteleostomi</taxon>
        <taxon>Amphibia</taxon>
        <taxon>Batrachia</taxon>
        <taxon>Anura</taxon>
        <taxon>Neobatrachia</taxon>
        <taxon>Ranoidea</taxon>
        <taxon>Ranidae</taxon>
        <taxon>Staurois</taxon>
    </lineage>
</organism>
<dbReference type="InterPro" id="IPR011162">
    <property type="entry name" value="MHC_I/II-like_Ag-recog"/>
</dbReference>
<dbReference type="InterPro" id="IPR037055">
    <property type="entry name" value="MHC_I-like_Ag-recog_sf"/>
</dbReference>
<dbReference type="PANTHER" id="PTHR16675:SF286">
    <property type="entry name" value="MHC CLASS I ANTIGEN"/>
    <property type="match status" value="1"/>
</dbReference>
<name>A0ABN9HHN4_9NEOB</name>
<keyword evidence="1" id="KW-0325">Glycoprotein</keyword>
<sequence>MTAPLRGMISTDMMGEKFMSLDTQRGIWIPTMNGAQITTQRWNSPEERQGERHKNYLENLCLEGLKQFTEYGREDLERRVRPEVKVWGRRQSDDVTRLHCLVYGF</sequence>
<keyword evidence="4" id="KW-1185">Reference proteome</keyword>
<protein>
    <recommendedName>
        <fullName evidence="2">MHC class I-like antigen recognition-like domain-containing protein</fullName>
    </recommendedName>
</protein>
<comment type="caution">
    <text evidence="3">The sequence shown here is derived from an EMBL/GenBank/DDBJ whole genome shotgun (WGS) entry which is preliminary data.</text>
</comment>
<reference evidence="3" key="1">
    <citation type="submission" date="2023-05" db="EMBL/GenBank/DDBJ databases">
        <authorList>
            <person name="Stuckert A."/>
        </authorList>
    </citation>
    <scope>NUCLEOTIDE SEQUENCE</scope>
</reference>
<feature type="non-terminal residue" evidence="3">
    <location>
        <position position="105"/>
    </location>
</feature>
<dbReference type="SUPFAM" id="SSF54452">
    <property type="entry name" value="MHC antigen-recognition domain"/>
    <property type="match status" value="1"/>
</dbReference>
<dbReference type="InterPro" id="IPR050208">
    <property type="entry name" value="MHC_class-I_related"/>
</dbReference>
<dbReference type="EMBL" id="CATNWA010020842">
    <property type="protein sequence ID" value="CAI9620077.1"/>
    <property type="molecule type" value="Genomic_DNA"/>
</dbReference>
<evidence type="ECO:0000313" key="3">
    <source>
        <dbReference type="EMBL" id="CAI9620077.1"/>
    </source>
</evidence>
<accession>A0ABN9HHN4</accession>
<evidence type="ECO:0000313" key="4">
    <source>
        <dbReference type="Proteomes" id="UP001162483"/>
    </source>
</evidence>
<gene>
    <name evidence="3" type="ORF">SPARVUS_LOCUS15932638</name>
</gene>
<proteinExistence type="predicted"/>
<evidence type="ECO:0000256" key="1">
    <source>
        <dbReference type="ARBA" id="ARBA00023180"/>
    </source>
</evidence>
<dbReference type="Proteomes" id="UP001162483">
    <property type="component" value="Unassembled WGS sequence"/>
</dbReference>